<feature type="transmembrane region" description="Helical" evidence="1">
    <location>
        <begin position="6"/>
        <end position="26"/>
    </location>
</feature>
<keyword evidence="1" id="KW-1133">Transmembrane helix</keyword>
<feature type="transmembrane region" description="Helical" evidence="1">
    <location>
        <begin position="87"/>
        <end position="109"/>
    </location>
</feature>
<proteinExistence type="predicted"/>
<organism evidence="2 3">
    <name type="scientific">Lawsonibacter hominis</name>
    <dbReference type="NCBI Taxonomy" id="2763053"/>
    <lineage>
        <taxon>Bacteria</taxon>
        <taxon>Bacillati</taxon>
        <taxon>Bacillota</taxon>
        <taxon>Clostridia</taxon>
        <taxon>Eubacteriales</taxon>
        <taxon>Oscillospiraceae</taxon>
        <taxon>Lawsonibacter</taxon>
    </lineage>
</organism>
<evidence type="ECO:0000313" key="2">
    <source>
        <dbReference type="EMBL" id="MBC5733389.1"/>
    </source>
</evidence>
<sequence length="125" mass="14338">MGFWIFMLVMTLLIPLTMIAFGTIFIKKPPKNINAFYGYRTSMSMKNMDTWMFAHQHAGRIWLLTGIVTTIPSVIVMALVFHKEIDTIGWTGGIIVLLQCAVMCLPLVFTERALKQNFDEYGMKR</sequence>
<reference evidence="2" key="1">
    <citation type="submission" date="2020-08" db="EMBL/GenBank/DDBJ databases">
        <title>Genome public.</title>
        <authorList>
            <person name="Liu C."/>
            <person name="Sun Q."/>
        </authorList>
    </citation>
    <scope>NUCLEOTIDE SEQUENCE</scope>
    <source>
        <strain evidence="2">NSJ-51</strain>
    </source>
</reference>
<dbReference type="RefSeq" id="WP_186907285.1">
    <property type="nucleotide sequence ID" value="NZ_JACOPP010000006.1"/>
</dbReference>
<gene>
    <name evidence="2" type="ORF">H8S57_06575</name>
</gene>
<dbReference type="Pfam" id="PF13630">
    <property type="entry name" value="SdpI"/>
    <property type="match status" value="1"/>
</dbReference>
<keyword evidence="3" id="KW-1185">Reference proteome</keyword>
<keyword evidence="1" id="KW-0812">Transmembrane</keyword>
<protein>
    <submittedName>
        <fullName evidence="2">SdpI family protein</fullName>
    </submittedName>
</protein>
<keyword evidence="1" id="KW-0472">Membrane</keyword>
<feature type="transmembrane region" description="Helical" evidence="1">
    <location>
        <begin position="61"/>
        <end position="81"/>
    </location>
</feature>
<accession>A0A8J6JDT0</accession>
<dbReference type="Proteomes" id="UP000661435">
    <property type="component" value="Unassembled WGS sequence"/>
</dbReference>
<name>A0A8J6JDT0_9FIRM</name>
<evidence type="ECO:0000313" key="3">
    <source>
        <dbReference type="Proteomes" id="UP000661435"/>
    </source>
</evidence>
<comment type="caution">
    <text evidence="2">The sequence shown here is derived from an EMBL/GenBank/DDBJ whole genome shotgun (WGS) entry which is preliminary data.</text>
</comment>
<dbReference type="AlphaFoldDB" id="A0A8J6JDT0"/>
<dbReference type="EMBL" id="JACOPP010000006">
    <property type="protein sequence ID" value="MBC5733389.1"/>
    <property type="molecule type" value="Genomic_DNA"/>
</dbReference>
<dbReference type="InterPro" id="IPR025962">
    <property type="entry name" value="SdpI/YhfL"/>
</dbReference>
<evidence type="ECO:0000256" key="1">
    <source>
        <dbReference type="SAM" id="Phobius"/>
    </source>
</evidence>